<protein>
    <recommendedName>
        <fullName evidence="1">Trs120/TRAPPC9 N-terminal domain-containing protein</fullName>
    </recommendedName>
</protein>
<dbReference type="Proteomes" id="UP000616885">
    <property type="component" value="Unassembled WGS sequence"/>
</dbReference>
<dbReference type="AlphaFoldDB" id="A0A8H7KC33"/>
<evidence type="ECO:0000313" key="2">
    <source>
        <dbReference type="EMBL" id="KAF9747317.1"/>
    </source>
</evidence>
<accession>A0A8H7KC33</accession>
<evidence type="ECO:0000313" key="3">
    <source>
        <dbReference type="Proteomes" id="UP000616885"/>
    </source>
</evidence>
<dbReference type="Pfam" id="PF08626">
    <property type="entry name" value="TRAPPC9-Trs120"/>
    <property type="match status" value="1"/>
</dbReference>
<reference evidence="2" key="1">
    <citation type="submission" date="2020-10" db="EMBL/GenBank/DDBJ databases">
        <title>High-Quality Genome Resource of Clonostachys rosea strain S41 by Oxford Nanopore Long-Read Sequencing.</title>
        <authorList>
            <person name="Wang H."/>
        </authorList>
    </citation>
    <scope>NUCLEOTIDE SEQUENCE</scope>
    <source>
        <strain evidence="2">S41</strain>
    </source>
</reference>
<comment type="caution">
    <text evidence="2">The sequence shown here is derived from an EMBL/GenBank/DDBJ whole genome shotgun (WGS) entry which is preliminary data.</text>
</comment>
<dbReference type="EMBL" id="JADCTT010000010">
    <property type="protein sequence ID" value="KAF9747317.1"/>
    <property type="molecule type" value="Genomic_DNA"/>
</dbReference>
<gene>
    <name evidence="2" type="ORF">IM811_002651</name>
</gene>
<proteinExistence type="predicted"/>
<evidence type="ECO:0000259" key="1">
    <source>
        <dbReference type="Pfam" id="PF08626"/>
    </source>
</evidence>
<feature type="domain" description="Trs120/TRAPPC9 N-terminal" evidence="1">
    <location>
        <begin position="6"/>
        <end position="116"/>
    </location>
</feature>
<name>A0A8H7KC33_BIOOC</name>
<organism evidence="2 3">
    <name type="scientific">Bionectria ochroleuca</name>
    <name type="common">Gliocladium roseum</name>
    <dbReference type="NCBI Taxonomy" id="29856"/>
    <lineage>
        <taxon>Eukaryota</taxon>
        <taxon>Fungi</taxon>
        <taxon>Dikarya</taxon>
        <taxon>Ascomycota</taxon>
        <taxon>Pezizomycotina</taxon>
        <taxon>Sordariomycetes</taxon>
        <taxon>Hypocreomycetidae</taxon>
        <taxon>Hypocreales</taxon>
        <taxon>Bionectriaceae</taxon>
        <taxon>Clonostachys</taxon>
    </lineage>
</organism>
<dbReference type="InterPro" id="IPR058563">
    <property type="entry name" value="Trs120_TRAPPC9_N"/>
</dbReference>
<sequence length="150" mass="16899">MSLDPLLPIAPARVKALLLPISQITSTRFDSFVTRLEGEHVVHLRDISADGRPHRNMFSPLAYPDGAMIYDLITHIPPPSHLALTPFDLYREPMAVVALADGREMGRYPSASGTLRTVRAQRSQRRIFDLSTKTWRICVTDFPKRSSTRS</sequence>